<dbReference type="PANTHER" id="PTHR43479">
    <property type="entry name" value="ACREF/ENVCD OPERON REPRESSOR-RELATED"/>
    <property type="match status" value="1"/>
</dbReference>
<dbReference type="Proteomes" id="UP000289166">
    <property type="component" value="Unassembled WGS sequence"/>
</dbReference>
<dbReference type="InterPro" id="IPR001647">
    <property type="entry name" value="HTH_TetR"/>
</dbReference>
<dbReference type="AlphaFoldDB" id="A0A4Q0I2A5"/>
<dbReference type="EMBL" id="RLII01000019">
    <property type="protein sequence ID" value="RXE58374.1"/>
    <property type="molecule type" value="Genomic_DNA"/>
</dbReference>
<dbReference type="InterPro" id="IPR036271">
    <property type="entry name" value="Tet_transcr_reg_TetR-rel_C_sf"/>
</dbReference>
<dbReference type="Gene3D" id="1.10.357.10">
    <property type="entry name" value="Tetracycline Repressor, domain 2"/>
    <property type="match status" value="1"/>
</dbReference>
<evidence type="ECO:0000313" key="5">
    <source>
        <dbReference type="Proteomes" id="UP000289166"/>
    </source>
</evidence>
<dbReference type="PRINTS" id="PR00455">
    <property type="entry name" value="HTHTETR"/>
</dbReference>
<proteinExistence type="predicted"/>
<dbReference type="PROSITE" id="PS50977">
    <property type="entry name" value="HTH_TETR_2"/>
    <property type="match status" value="1"/>
</dbReference>
<feature type="DNA-binding region" description="H-T-H motif" evidence="2">
    <location>
        <begin position="37"/>
        <end position="56"/>
    </location>
</feature>
<accession>A0A4Q0I2A5</accession>
<feature type="domain" description="HTH tetR-type" evidence="3">
    <location>
        <begin position="14"/>
        <end position="74"/>
    </location>
</feature>
<evidence type="ECO:0000256" key="1">
    <source>
        <dbReference type="ARBA" id="ARBA00023125"/>
    </source>
</evidence>
<dbReference type="SUPFAM" id="SSF46689">
    <property type="entry name" value="Homeodomain-like"/>
    <property type="match status" value="1"/>
</dbReference>
<evidence type="ECO:0000313" key="4">
    <source>
        <dbReference type="EMBL" id="RXE58374.1"/>
    </source>
</evidence>
<protein>
    <submittedName>
        <fullName evidence="4">TetR/AcrR family transcriptional regulator</fullName>
    </submittedName>
</protein>
<keyword evidence="5" id="KW-1185">Reference proteome</keyword>
<dbReference type="SUPFAM" id="SSF48498">
    <property type="entry name" value="Tetracyclin repressor-like, C-terminal domain"/>
    <property type="match status" value="1"/>
</dbReference>
<dbReference type="InterPro" id="IPR009057">
    <property type="entry name" value="Homeodomain-like_sf"/>
</dbReference>
<dbReference type="OrthoDB" id="494991at2"/>
<sequence length="210" mass="24227">MKKEQAKRKSNKGEKTKQKLLTTAAMLFNQYNFKEVTVDRIVEEAQVAKGTFYIYFESKDALIAAFISDYVRKVDTDYRSVLDSFSDDTSSAQILLALIGKIADTLTEVIGYKSMRTVYQLMLTDDIDMGAIKGYDRELYQIFANVLKRGIERGEFQSTLSFEDLIRHFVIAIRGLCYEWCIRYPDFDLKAQALAYFQILLDGIKSKTLY</sequence>
<gene>
    <name evidence="4" type="ORF">EFD62_12540</name>
</gene>
<dbReference type="GO" id="GO:0003677">
    <property type="term" value="F:DNA binding"/>
    <property type="evidence" value="ECO:0007669"/>
    <property type="project" value="UniProtKB-UniRule"/>
</dbReference>
<dbReference type="InterPro" id="IPR050624">
    <property type="entry name" value="HTH-type_Tx_Regulator"/>
</dbReference>
<keyword evidence="1 2" id="KW-0238">DNA-binding</keyword>
<reference evidence="5" key="1">
    <citation type="submission" date="2018-11" db="EMBL/GenBank/DDBJ databases">
        <title>Genome sequencing of a novel mesophilic and cellulolytic organism within the genus Hungateiclostridium.</title>
        <authorList>
            <person name="Rettenmaier R."/>
            <person name="Liebl W."/>
            <person name="Zverlov V."/>
        </authorList>
    </citation>
    <scope>NUCLEOTIDE SEQUENCE [LARGE SCALE GENOMIC DNA]</scope>
    <source>
        <strain evidence="5">N2K1</strain>
    </source>
</reference>
<evidence type="ECO:0000256" key="2">
    <source>
        <dbReference type="PROSITE-ProRule" id="PRU00335"/>
    </source>
</evidence>
<organism evidence="4 5">
    <name type="scientific">Acetivibrio mesophilus</name>
    <dbReference type="NCBI Taxonomy" id="2487273"/>
    <lineage>
        <taxon>Bacteria</taxon>
        <taxon>Bacillati</taxon>
        <taxon>Bacillota</taxon>
        <taxon>Clostridia</taxon>
        <taxon>Eubacteriales</taxon>
        <taxon>Oscillospiraceae</taxon>
        <taxon>Acetivibrio</taxon>
    </lineage>
</organism>
<evidence type="ECO:0000259" key="3">
    <source>
        <dbReference type="PROSITE" id="PS50977"/>
    </source>
</evidence>
<dbReference type="Pfam" id="PF00440">
    <property type="entry name" value="TetR_N"/>
    <property type="match status" value="1"/>
</dbReference>
<name>A0A4Q0I2A5_9FIRM</name>
<dbReference type="PANTHER" id="PTHR43479:SF11">
    <property type="entry name" value="ACREF_ENVCD OPERON REPRESSOR-RELATED"/>
    <property type="match status" value="1"/>
</dbReference>
<comment type="caution">
    <text evidence="4">The sequence shown here is derived from an EMBL/GenBank/DDBJ whole genome shotgun (WGS) entry which is preliminary data.</text>
</comment>
<dbReference type="RefSeq" id="WP_069196154.1">
    <property type="nucleotide sequence ID" value="NZ_RLII01000019.1"/>
</dbReference>